<sequence length="80" mass="9173">MIENNMGDTTPFVIGFLEIIFSAVESLYNGLLEKRDGLEYYRKMMEACGYFKDKISLECAYVLLQTSLFSESVTENPIKL</sequence>
<name>A0AAC9QS65_EUBLI</name>
<reference evidence="3" key="1">
    <citation type="journal article" date="2017" name="Sci. Rep.">
        <title>Determination of the Genome and Primary Transcriptome of Syngas Fermenting Eubacterium limosum ATCC 8486.</title>
        <authorList>
            <person name="Song Y."/>
            <person name="Shin J."/>
            <person name="Jeong Y."/>
            <person name="Jin S."/>
            <person name="Lee J.K."/>
            <person name="Kim D.R."/>
            <person name="Kim S.C."/>
            <person name="Cho S."/>
            <person name="Cho B.K."/>
        </authorList>
    </citation>
    <scope>NUCLEOTIDE SEQUENCE [LARGE SCALE GENOMIC DNA]</scope>
    <source>
        <strain evidence="3">ATCC 8486</strain>
    </source>
</reference>
<keyword evidence="1" id="KW-0472">Membrane</keyword>
<keyword evidence="1" id="KW-0812">Transmembrane</keyword>
<evidence type="ECO:0000313" key="3">
    <source>
        <dbReference type="Proteomes" id="UP000192391"/>
    </source>
</evidence>
<keyword evidence="1" id="KW-1133">Transmembrane helix</keyword>
<evidence type="ECO:0000313" key="2">
    <source>
        <dbReference type="EMBL" id="ARD64566.1"/>
    </source>
</evidence>
<accession>A0AAC9QS65</accession>
<gene>
    <name evidence="2" type="ORF">B2M23_02975</name>
</gene>
<protein>
    <submittedName>
        <fullName evidence="2">Uncharacterized protein</fullName>
    </submittedName>
</protein>
<dbReference type="EMBL" id="CP019962">
    <property type="protein sequence ID" value="ARD64566.1"/>
    <property type="molecule type" value="Genomic_DNA"/>
</dbReference>
<feature type="transmembrane region" description="Helical" evidence="1">
    <location>
        <begin position="12"/>
        <end position="32"/>
    </location>
</feature>
<proteinExistence type="predicted"/>
<evidence type="ECO:0000256" key="1">
    <source>
        <dbReference type="SAM" id="Phobius"/>
    </source>
</evidence>
<organism evidence="2 3">
    <name type="scientific">Eubacterium limosum</name>
    <dbReference type="NCBI Taxonomy" id="1736"/>
    <lineage>
        <taxon>Bacteria</taxon>
        <taxon>Bacillati</taxon>
        <taxon>Bacillota</taxon>
        <taxon>Clostridia</taxon>
        <taxon>Eubacteriales</taxon>
        <taxon>Eubacteriaceae</taxon>
        <taxon>Eubacterium</taxon>
    </lineage>
</organism>
<dbReference type="KEGG" id="elim:B2M23_02975"/>
<dbReference type="AlphaFoldDB" id="A0AAC9QS65"/>
<dbReference type="RefSeq" id="WP_038353285.1">
    <property type="nucleotide sequence ID" value="NZ_CP019962.1"/>
</dbReference>
<dbReference type="Proteomes" id="UP000192391">
    <property type="component" value="Chromosome"/>
</dbReference>